<feature type="compositionally biased region" description="Gly residues" evidence="1">
    <location>
        <begin position="51"/>
        <end position="61"/>
    </location>
</feature>
<comment type="caution">
    <text evidence="2">The sequence shown here is derived from an EMBL/GenBank/DDBJ whole genome shotgun (WGS) entry which is preliminary data.</text>
</comment>
<reference evidence="2 3" key="1">
    <citation type="journal article" date="2018" name="Proc. R. Soc. B">
        <title>A non-coding region near Follistatin controls head colour polymorphism in the Gouldian finch.</title>
        <authorList>
            <person name="Toomey M.B."/>
            <person name="Marques C.I."/>
            <person name="Andrade P."/>
            <person name="Araujo P.M."/>
            <person name="Sabatino S."/>
            <person name="Gazda M.A."/>
            <person name="Afonso S."/>
            <person name="Lopes R.J."/>
            <person name="Corbo J.C."/>
            <person name="Carneiro M."/>
        </authorList>
    </citation>
    <scope>NUCLEOTIDE SEQUENCE [LARGE SCALE GENOMIC DNA]</scope>
    <source>
        <strain evidence="2">Red01</strain>
        <tissue evidence="2">Muscle</tissue>
    </source>
</reference>
<evidence type="ECO:0000313" key="3">
    <source>
        <dbReference type="Proteomes" id="UP000276834"/>
    </source>
</evidence>
<feature type="region of interest" description="Disordered" evidence="1">
    <location>
        <begin position="48"/>
        <end position="109"/>
    </location>
</feature>
<feature type="compositionally biased region" description="Basic and acidic residues" evidence="1">
    <location>
        <begin position="67"/>
        <end position="76"/>
    </location>
</feature>
<dbReference type="EMBL" id="QUSF01000011">
    <property type="protein sequence ID" value="RLW05357.1"/>
    <property type="molecule type" value="Genomic_DNA"/>
</dbReference>
<dbReference type="AlphaFoldDB" id="A0A3L8SP69"/>
<evidence type="ECO:0000313" key="2">
    <source>
        <dbReference type="EMBL" id="RLW05357.1"/>
    </source>
</evidence>
<keyword evidence="3" id="KW-1185">Reference proteome</keyword>
<sequence>KGQRYSPERYSCYVTPQRRLGAAILNAGGRAAGRRPIGASLARHAAAAPGPGAGCGNGGSAALGSAGERRERRERSAGQCRGTAGAQRWAVPGNGGNGALGSAGDKFIT</sequence>
<evidence type="ECO:0000256" key="1">
    <source>
        <dbReference type="SAM" id="MobiDB-lite"/>
    </source>
</evidence>
<protein>
    <submittedName>
        <fullName evidence="2">Uncharacterized protein</fullName>
    </submittedName>
</protein>
<gene>
    <name evidence="2" type="ORF">DV515_00005325</name>
</gene>
<feature type="non-terminal residue" evidence="2">
    <location>
        <position position="1"/>
    </location>
</feature>
<name>A0A3L8SP69_CHLGU</name>
<accession>A0A3L8SP69</accession>
<dbReference type="Proteomes" id="UP000276834">
    <property type="component" value="Unassembled WGS sequence"/>
</dbReference>
<proteinExistence type="predicted"/>
<organism evidence="2 3">
    <name type="scientific">Chloebia gouldiae</name>
    <name type="common">Gouldian finch</name>
    <name type="synonym">Erythrura gouldiae</name>
    <dbReference type="NCBI Taxonomy" id="44316"/>
    <lineage>
        <taxon>Eukaryota</taxon>
        <taxon>Metazoa</taxon>
        <taxon>Chordata</taxon>
        <taxon>Craniata</taxon>
        <taxon>Vertebrata</taxon>
        <taxon>Euteleostomi</taxon>
        <taxon>Archelosauria</taxon>
        <taxon>Archosauria</taxon>
        <taxon>Dinosauria</taxon>
        <taxon>Saurischia</taxon>
        <taxon>Theropoda</taxon>
        <taxon>Coelurosauria</taxon>
        <taxon>Aves</taxon>
        <taxon>Neognathae</taxon>
        <taxon>Neoaves</taxon>
        <taxon>Telluraves</taxon>
        <taxon>Australaves</taxon>
        <taxon>Passeriformes</taxon>
        <taxon>Passeroidea</taxon>
        <taxon>Passeridae</taxon>
        <taxon>Chloebia</taxon>
    </lineage>
</organism>